<dbReference type="HOGENOM" id="CLU_008511_3_0_1"/>
<keyword evidence="3" id="KW-0238">DNA-binding</keyword>
<dbReference type="SMART" id="SM00066">
    <property type="entry name" value="GAL4"/>
    <property type="match status" value="1"/>
</dbReference>
<evidence type="ECO:0000256" key="1">
    <source>
        <dbReference type="ARBA" id="ARBA00022723"/>
    </source>
</evidence>
<dbReference type="InterPro" id="IPR001138">
    <property type="entry name" value="Zn2Cys6_DnaBD"/>
</dbReference>
<dbReference type="GO" id="GO:0008270">
    <property type="term" value="F:zinc ion binding"/>
    <property type="evidence" value="ECO:0007669"/>
    <property type="project" value="InterPro"/>
</dbReference>
<accession>A0A0D2EHX5</accession>
<evidence type="ECO:0000256" key="4">
    <source>
        <dbReference type="ARBA" id="ARBA00023163"/>
    </source>
</evidence>
<dbReference type="RefSeq" id="XP_016267745.1">
    <property type="nucleotide sequence ID" value="XM_016400692.1"/>
</dbReference>
<dbReference type="Proteomes" id="UP000053342">
    <property type="component" value="Unassembled WGS sequence"/>
</dbReference>
<dbReference type="PANTHER" id="PTHR47424:SF4">
    <property type="entry name" value="ZN(II)2CYS6 TRANSCRIPTION FACTOR (EUROFUNG)"/>
    <property type="match status" value="1"/>
</dbReference>
<dbReference type="Pfam" id="PF04082">
    <property type="entry name" value="Fungal_trans"/>
    <property type="match status" value="1"/>
</dbReference>
<dbReference type="GO" id="GO:0000981">
    <property type="term" value="F:DNA-binding transcription factor activity, RNA polymerase II-specific"/>
    <property type="evidence" value="ECO:0007669"/>
    <property type="project" value="InterPro"/>
</dbReference>
<proteinExistence type="predicted"/>
<dbReference type="SUPFAM" id="SSF57701">
    <property type="entry name" value="Zn2/Cys6 DNA-binding domain"/>
    <property type="match status" value="1"/>
</dbReference>
<dbReference type="InterPro" id="IPR036864">
    <property type="entry name" value="Zn2-C6_fun-type_DNA-bd_sf"/>
</dbReference>
<dbReference type="GO" id="GO:0000435">
    <property type="term" value="P:positive regulation of transcription from RNA polymerase II promoter by galactose"/>
    <property type="evidence" value="ECO:0007669"/>
    <property type="project" value="TreeGrafter"/>
</dbReference>
<keyword evidence="9" id="KW-1185">Reference proteome</keyword>
<dbReference type="PROSITE" id="PS50048">
    <property type="entry name" value="ZN2_CY6_FUNGAL_2"/>
    <property type="match status" value="1"/>
</dbReference>
<dbReference type="AlphaFoldDB" id="A0A0D2EHX5"/>
<evidence type="ECO:0000313" key="9">
    <source>
        <dbReference type="Proteomes" id="UP000053342"/>
    </source>
</evidence>
<dbReference type="EMBL" id="KN847332">
    <property type="protein sequence ID" value="KIW47529.1"/>
    <property type="molecule type" value="Genomic_DNA"/>
</dbReference>
<dbReference type="GeneID" id="27352295"/>
<dbReference type="STRING" id="215243.A0A0D2EHX5"/>
<dbReference type="Gene3D" id="4.10.240.10">
    <property type="entry name" value="Zn(2)-C6 fungal-type DNA-binding domain"/>
    <property type="match status" value="1"/>
</dbReference>
<evidence type="ECO:0000313" key="8">
    <source>
        <dbReference type="EMBL" id="KIW47529.1"/>
    </source>
</evidence>
<dbReference type="PANTHER" id="PTHR47424">
    <property type="entry name" value="REGULATORY PROTEIN GAL4"/>
    <property type="match status" value="1"/>
</dbReference>
<dbReference type="VEuPathDB" id="FungiDB:PV06_00221"/>
<dbReference type="Pfam" id="PF00172">
    <property type="entry name" value="Zn_clus"/>
    <property type="match status" value="1"/>
</dbReference>
<dbReference type="GO" id="GO:0000978">
    <property type="term" value="F:RNA polymerase II cis-regulatory region sequence-specific DNA binding"/>
    <property type="evidence" value="ECO:0007669"/>
    <property type="project" value="TreeGrafter"/>
</dbReference>
<dbReference type="CDD" id="cd00067">
    <property type="entry name" value="GAL4"/>
    <property type="match status" value="1"/>
</dbReference>
<dbReference type="GO" id="GO:0006351">
    <property type="term" value="P:DNA-templated transcription"/>
    <property type="evidence" value="ECO:0007669"/>
    <property type="project" value="InterPro"/>
</dbReference>
<evidence type="ECO:0000259" key="7">
    <source>
        <dbReference type="PROSITE" id="PS50048"/>
    </source>
</evidence>
<dbReference type="PROSITE" id="PS00463">
    <property type="entry name" value="ZN2_CY6_FUNGAL_1"/>
    <property type="match status" value="1"/>
</dbReference>
<dbReference type="SMART" id="SM00906">
    <property type="entry name" value="Fungal_trans"/>
    <property type="match status" value="1"/>
</dbReference>
<keyword evidence="2" id="KW-0805">Transcription regulation</keyword>
<dbReference type="GO" id="GO:0005634">
    <property type="term" value="C:nucleus"/>
    <property type="evidence" value="ECO:0007669"/>
    <property type="project" value="TreeGrafter"/>
</dbReference>
<feature type="region of interest" description="Disordered" evidence="6">
    <location>
        <begin position="110"/>
        <end position="131"/>
    </location>
</feature>
<dbReference type="InterPro" id="IPR051127">
    <property type="entry name" value="Fungal_SecMet_Regulators"/>
</dbReference>
<feature type="domain" description="Zn(2)-C6 fungal-type" evidence="7">
    <location>
        <begin position="25"/>
        <end position="57"/>
    </location>
</feature>
<gene>
    <name evidence="8" type="ORF">PV06_00221</name>
</gene>
<feature type="region of interest" description="Disordered" evidence="6">
    <location>
        <begin position="189"/>
        <end position="213"/>
    </location>
</feature>
<keyword evidence="1" id="KW-0479">Metal-binding</keyword>
<protein>
    <recommendedName>
        <fullName evidence="7">Zn(2)-C6 fungal-type domain-containing protein</fullName>
    </recommendedName>
</protein>
<dbReference type="OrthoDB" id="424974at2759"/>
<keyword evidence="5" id="KW-0539">Nucleus</keyword>
<evidence type="ECO:0000256" key="2">
    <source>
        <dbReference type="ARBA" id="ARBA00023015"/>
    </source>
</evidence>
<organism evidence="8 9">
    <name type="scientific">Exophiala oligosperma</name>
    <dbReference type="NCBI Taxonomy" id="215243"/>
    <lineage>
        <taxon>Eukaryota</taxon>
        <taxon>Fungi</taxon>
        <taxon>Dikarya</taxon>
        <taxon>Ascomycota</taxon>
        <taxon>Pezizomycotina</taxon>
        <taxon>Eurotiomycetes</taxon>
        <taxon>Chaetothyriomycetidae</taxon>
        <taxon>Chaetothyriales</taxon>
        <taxon>Herpotrichiellaceae</taxon>
        <taxon>Exophiala</taxon>
    </lineage>
</organism>
<dbReference type="CDD" id="cd12148">
    <property type="entry name" value="fungal_TF_MHR"/>
    <property type="match status" value="1"/>
</dbReference>
<reference evidence="8 9" key="1">
    <citation type="submission" date="2015-01" db="EMBL/GenBank/DDBJ databases">
        <title>The Genome Sequence of Exophiala oligosperma CBS72588.</title>
        <authorList>
            <consortium name="The Broad Institute Genomics Platform"/>
            <person name="Cuomo C."/>
            <person name="de Hoog S."/>
            <person name="Gorbushina A."/>
            <person name="Stielow B."/>
            <person name="Teixiera M."/>
            <person name="Abouelleil A."/>
            <person name="Chapman S.B."/>
            <person name="Priest M."/>
            <person name="Young S.K."/>
            <person name="Wortman J."/>
            <person name="Nusbaum C."/>
            <person name="Birren B."/>
        </authorList>
    </citation>
    <scope>NUCLEOTIDE SEQUENCE [LARGE SCALE GENOMIC DNA]</scope>
    <source>
        <strain evidence="8 9">CBS 72588</strain>
    </source>
</reference>
<keyword evidence="4" id="KW-0804">Transcription</keyword>
<evidence type="ECO:0000256" key="3">
    <source>
        <dbReference type="ARBA" id="ARBA00023125"/>
    </source>
</evidence>
<evidence type="ECO:0000256" key="6">
    <source>
        <dbReference type="SAM" id="MobiDB-lite"/>
    </source>
</evidence>
<name>A0A0D2EHX5_9EURO</name>
<dbReference type="InterPro" id="IPR007219">
    <property type="entry name" value="XnlR_reg_dom"/>
</dbReference>
<sequence length="765" mass="86987">MDQHSTSREPHLPKSARKRQKVVTACDRCRTRKVKCDGCRPVCSQCQKQRTSAECIWDERPSRVNHHASLQYVQLLEDRIRELEQQRLPPTQSCPEDNTEEQATWMDTSLLSPSGRTSISQGEVQRTGKHQSSLMDVRMPFSDPGEQSALAASGGMSVMIGPATNESRRQQLSESSSARSFIQHVRQVAEQKKTPPTMANGSVPTRDQDNLPLMVPNEDLKRTTNDYTLPTRTRADGLMSVYWTYVHTLYPILEKQMTTADYERLWMSDSCIPHERSFLCLLNIIFSLTSQLTDAVEPYDRAASAAVFFTRARELLDIDSNACVRYVQIFLLFGMYLQSTNEPHQCWVFVGLAIRTAQSLELHIPERNERPTNARHRALLRRVWHGCVLMDRVMALTYGRPCMIDRKVALSVPHPLPVEGEELLADPGMSTSLGETEHPTLVDFFSQSLALYDILHDILLNFYSPETSPIQSLDDVYRCYFEGLGREFSIHGIDRRLYTWEKGLPSYLRASSYPAQHRAVTVLSRQAVVIRQRYLHVRLLSLRPVLSAFISLDSHERDGHPWLDSFLCRPSIFHCSVLCVRVAQEAVELVHDRRTEDPGASADLAAWWYNVLYLYTAGTVLVAARLSPFILSEISEAAIFDSWRQVMQALDRYTVFGSQIKHLISTLGLLFDTVPQHFSRLRPIPEENFAQQQRNDLANATLTLGQDGLVDSRSTAMSRDLTPTFFERNIADMDGFGFDINNPAALLAAFDTNDMSWLTTVPFEM</sequence>
<evidence type="ECO:0000256" key="5">
    <source>
        <dbReference type="ARBA" id="ARBA00023242"/>
    </source>
</evidence>